<dbReference type="AlphaFoldDB" id="A0A0K8QMA2"/>
<dbReference type="SUPFAM" id="SSF161111">
    <property type="entry name" value="Cation efflux protein transmembrane domain-like"/>
    <property type="match status" value="1"/>
</dbReference>
<evidence type="ECO:0000256" key="3">
    <source>
        <dbReference type="ARBA" id="ARBA00022692"/>
    </source>
</evidence>
<reference evidence="9" key="1">
    <citation type="submission" date="2015-08" db="EMBL/GenBank/DDBJ databases">
        <title>Complete DNA Sequence of Pseudomonas syringae pv. actinidiae, the Causal Agent of Kiwifruit Canker Disease.</title>
        <authorList>
            <person name="Rikkerink E.H.A."/>
            <person name="Fineran P.C."/>
        </authorList>
    </citation>
    <scope>NUCLEOTIDE SEQUENCE</scope>
    <source>
        <strain evidence="9">SkMP5</strain>
    </source>
</reference>
<feature type="transmembrane region" description="Helical" evidence="7">
    <location>
        <begin position="53"/>
        <end position="74"/>
    </location>
</feature>
<name>A0A0K8QMA2_9GAMM</name>
<organism evidence="9">
    <name type="scientific">Mizugakiibacter sediminis</name>
    <dbReference type="NCBI Taxonomy" id="1475481"/>
    <lineage>
        <taxon>Bacteria</taxon>
        <taxon>Pseudomonadati</taxon>
        <taxon>Pseudomonadota</taxon>
        <taxon>Gammaproteobacteria</taxon>
        <taxon>Lysobacterales</taxon>
        <taxon>Rhodanobacteraceae</taxon>
        <taxon>Mizugakiibacter</taxon>
    </lineage>
</organism>
<dbReference type="Proteomes" id="UP000253740">
    <property type="component" value="Unassembled WGS sequence"/>
</dbReference>
<keyword evidence="4" id="KW-0406">Ion transport</keyword>
<evidence type="ECO:0000256" key="4">
    <source>
        <dbReference type="ARBA" id="ARBA00022906"/>
    </source>
</evidence>
<evidence type="ECO:0000256" key="2">
    <source>
        <dbReference type="ARBA" id="ARBA00022448"/>
    </source>
</evidence>
<evidence type="ECO:0000313" key="9">
    <source>
        <dbReference type="EMBL" id="GAP65983.1"/>
    </source>
</evidence>
<evidence type="ECO:0000256" key="1">
    <source>
        <dbReference type="ARBA" id="ARBA00004141"/>
    </source>
</evidence>
<keyword evidence="10" id="KW-1185">Reference proteome</keyword>
<dbReference type="Pfam" id="PF01545">
    <property type="entry name" value="Cation_efflux"/>
    <property type="match status" value="1"/>
</dbReference>
<dbReference type="STRING" id="1475481.GCA_000953855_01301"/>
<dbReference type="SUPFAM" id="SSF160240">
    <property type="entry name" value="Cation efflux protein cytoplasmic domain-like"/>
    <property type="match status" value="1"/>
</dbReference>
<keyword evidence="3 7" id="KW-0812">Transmembrane</keyword>
<dbReference type="GO" id="GO:0006829">
    <property type="term" value="P:zinc ion transport"/>
    <property type="evidence" value="ECO:0007669"/>
    <property type="project" value="UniProtKB-KW"/>
</dbReference>
<dbReference type="GO" id="GO:0008324">
    <property type="term" value="F:monoatomic cation transmembrane transporter activity"/>
    <property type="evidence" value="ECO:0007669"/>
    <property type="project" value="InterPro"/>
</dbReference>
<feature type="transmembrane region" description="Helical" evidence="7">
    <location>
        <begin position="120"/>
        <end position="141"/>
    </location>
</feature>
<protein>
    <submittedName>
        <fullName evidence="9">Cation diffusion facilitator family transporter</fullName>
    </submittedName>
</protein>
<keyword evidence="4" id="KW-0862">Zinc</keyword>
<proteinExistence type="predicted"/>
<comment type="subcellular location">
    <subcellularLocation>
        <location evidence="1">Membrane</location>
        <topology evidence="1">Multi-pass membrane protein</topology>
    </subcellularLocation>
</comment>
<keyword evidence="4" id="KW-0864">Zinc transport</keyword>
<gene>
    <name evidence="9" type="ORF">MBSD_n1285</name>
</gene>
<keyword evidence="2" id="KW-0813">Transport</keyword>
<dbReference type="Gene3D" id="1.20.1510.10">
    <property type="entry name" value="Cation efflux protein transmembrane domain"/>
    <property type="match status" value="1"/>
</dbReference>
<dbReference type="InterPro" id="IPR002524">
    <property type="entry name" value="Cation_efflux"/>
</dbReference>
<evidence type="ECO:0000256" key="7">
    <source>
        <dbReference type="SAM" id="Phobius"/>
    </source>
</evidence>
<dbReference type="InterPro" id="IPR040177">
    <property type="entry name" value="SLC30A9"/>
</dbReference>
<dbReference type="InterPro" id="IPR058533">
    <property type="entry name" value="Cation_efflux_TM"/>
</dbReference>
<dbReference type="InterPro" id="IPR027469">
    <property type="entry name" value="Cation_efflux_TMD_sf"/>
</dbReference>
<keyword evidence="6 7" id="KW-0472">Membrane</keyword>
<sequence length="345" mass="36541">MRRNGAAGGAAIGRAGLISGNPPRSPEPAALLDCAPSATAMPTMSAPANSLKAIFFALGANFAIFLAKLAAALLTGSGAMLAEAVHSLADCGNQGLLLLGLRQAKRPPSPDYPLGWGKSLYFWSFLVALMLFSVGGMFSIYEGLHKLAAPEPVKWPWLAVGVLAFGVVAEGFSMWGALREIDKTRDGASLWRWFRDSRASELIVVFGEDLAALLGLTLALAAVLLAVATGDPVYDALGTLAIGVLLVVIAVFVAVEIKALLIGQSVEPARKAEILAFLEARAEVRRVFNLITLQLGPDVMLAVKAEIAPEHAARGIVEAINAVERDLKARFPEVRWSFFEPDVAD</sequence>
<accession>A0A0K8QMA2</accession>
<dbReference type="GO" id="GO:0016020">
    <property type="term" value="C:membrane"/>
    <property type="evidence" value="ECO:0007669"/>
    <property type="project" value="UniProtKB-SubCell"/>
</dbReference>
<dbReference type="EMBL" id="DF970179">
    <property type="protein sequence ID" value="GAP65983.1"/>
    <property type="molecule type" value="Genomic_DNA"/>
</dbReference>
<dbReference type="PANTHER" id="PTHR13414">
    <property type="entry name" value="HUEL-CATION TRANSPORTER"/>
    <property type="match status" value="1"/>
</dbReference>
<keyword evidence="5 7" id="KW-1133">Transmembrane helix</keyword>
<dbReference type="NCBIfam" id="TIGR01297">
    <property type="entry name" value="CDF"/>
    <property type="match status" value="1"/>
</dbReference>
<feature type="transmembrane region" description="Helical" evidence="7">
    <location>
        <begin position="157"/>
        <end position="178"/>
    </location>
</feature>
<evidence type="ECO:0000256" key="6">
    <source>
        <dbReference type="ARBA" id="ARBA00023136"/>
    </source>
</evidence>
<evidence type="ECO:0000259" key="8">
    <source>
        <dbReference type="Pfam" id="PF01545"/>
    </source>
</evidence>
<dbReference type="PANTHER" id="PTHR13414:SF9">
    <property type="entry name" value="PROTON-COUPLED ZINC ANTIPORTER SLC30A9, MITOCHONDRIAL"/>
    <property type="match status" value="1"/>
</dbReference>
<feature type="transmembrane region" description="Helical" evidence="7">
    <location>
        <begin position="199"/>
        <end position="228"/>
    </location>
</feature>
<feature type="domain" description="Cation efflux protein transmembrane" evidence="8">
    <location>
        <begin position="54"/>
        <end position="257"/>
    </location>
</feature>
<evidence type="ECO:0000313" key="10">
    <source>
        <dbReference type="Proteomes" id="UP000253740"/>
    </source>
</evidence>
<evidence type="ECO:0000256" key="5">
    <source>
        <dbReference type="ARBA" id="ARBA00022989"/>
    </source>
</evidence>
<dbReference type="InterPro" id="IPR036837">
    <property type="entry name" value="Cation_efflux_CTD_sf"/>
</dbReference>
<feature type="transmembrane region" description="Helical" evidence="7">
    <location>
        <begin position="240"/>
        <end position="261"/>
    </location>
</feature>